<evidence type="ECO:0000313" key="1">
    <source>
        <dbReference type="Proteomes" id="UP000515211"/>
    </source>
</evidence>
<dbReference type="AlphaFoldDB" id="A0A9C6WJN2"/>
<reference evidence="1" key="1">
    <citation type="journal article" date="2016" name="Nat. Genet.">
        <title>The genome sequences of Arachis duranensis and Arachis ipaensis, the diploid ancestors of cultivated peanut.</title>
        <authorList>
            <person name="Bertioli D.J."/>
            <person name="Cannon S.B."/>
            <person name="Froenicke L."/>
            <person name="Huang G."/>
            <person name="Farmer A.D."/>
            <person name="Cannon E.K."/>
            <person name="Liu X."/>
            <person name="Gao D."/>
            <person name="Clevenger J."/>
            <person name="Dash S."/>
            <person name="Ren L."/>
            <person name="Moretzsohn M.C."/>
            <person name="Shirasawa K."/>
            <person name="Huang W."/>
            <person name="Vidigal B."/>
            <person name="Abernathy B."/>
            <person name="Chu Y."/>
            <person name="Niederhuth C.E."/>
            <person name="Umale P."/>
            <person name="Araujo A.C."/>
            <person name="Kozik A."/>
            <person name="Kim K.D."/>
            <person name="Burow M.D."/>
            <person name="Varshney R.K."/>
            <person name="Wang X."/>
            <person name="Zhang X."/>
            <person name="Barkley N."/>
            <person name="Guimaraes P.M."/>
            <person name="Isobe S."/>
            <person name="Guo B."/>
            <person name="Liao B."/>
            <person name="Stalker H.T."/>
            <person name="Schmitz R.J."/>
            <person name="Scheffler B.E."/>
            <person name="Leal-Bertioli S.C."/>
            <person name="Xun X."/>
            <person name="Jackson S.A."/>
            <person name="Michelmore R."/>
            <person name="Ozias-Akins P."/>
        </authorList>
    </citation>
    <scope>NUCLEOTIDE SEQUENCE [LARGE SCALE GENOMIC DNA]</scope>
    <source>
        <strain evidence="1">cv. V14167</strain>
    </source>
</reference>
<evidence type="ECO:0000313" key="3">
    <source>
        <dbReference type="RefSeq" id="XP_052118246.1"/>
    </source>
</evidence>
<dbReference type="RefSeq" id="XP_052118245.1">
    <property type="nucleotide sequence ID" value="XM_052262285.1"/>
</dbReference>
<keyword evidence="1" id="KW-1185">Reference proteome</keyword>
<dbReference type="RefSeq" id="XP_052118246.1">
    <property type="nucleotide sequence ID" value="XM_052262286.1"/>
</dbReference>
<gene>
    <name evidence="2 3 4 5" type="primary">LOC107488621</name>
</gene>
<protein>
    <submittedName>
        <fullName evidence="2 3">Uncharacterized protein LOC107488621 isoform X1</fullName>
    </submittedName>
</protein>
<evidence type="ECO:0000313" key="5">
    <source>
        <dbReference type="RefSeq" id="XP_052118249.1"/>
    </source>
</evidence>
<dbReference type="GeneID" id="107488621"/>
<proteinExistence type="predicted"/>
<dbReference type="RefSeq" id="XP_052118249.1">
    <property type="nucleotide sequence ID" value="XM_052262289.1"/>
</dbReference>
<evidence type="ECO:0000313" key="2">
    <source>
        <dbReference type="RefSeq" id="XP_052118245.1"/>
    </source>
</evidence>
<dbReference type="Proteomes" id="UP000515211">
    <property type="component" value="Chromosome 5"/>
</dbReference>
<evidence type="ECO:0000313" key="4">
    <source>
        <dbReference type="RefSeq" id="XP_052118247.1"/>
    </source>
</evidence>
<accession>A0A9C6WJN2</accession>
<organism evidence="1 4">
    <name type="scientific">Arachis duranensis</name>
    <name type="common">Wild peanut</name>
    <dbReference type="NCBI Taxonomy" id="130453"/>
    <lineage>
        <taxon>Eukaryota</taxon>
        <taxon>Viridiplantae</taxon>
        <taxon>Streptophyta</taxon>
        <taxon>Embryophyta</taxon>
        <taxon>Tracheophyta</taxon>
        <taxon>Spermatophyta</taxon>
        <taxon>Magnoliopsida</taxon>
        <taxon>eudicotyledons</taxon>
        <taxon>Gunneridae</taxon>
        <taxon>Pentapetalae</taxon>
        <taxon>rosids</taxon>
        <taxon>fabids</taxon>
        <taxon>Fabales</taxon>
        <taxon>Fabaceae</taxon>
        <taxon>Papilionoideae</taxon>
        <taxon>50 kb inversion clade</taxon>
        <taxon>dalbergioids sensu lato</taxon>
        <taxon>Dalbergieae</taxon>
        <taxon>Pterocarpus clade</taxon>
        <taxon>Arachis</taxon>
    </lineage>
</organism>
<dbReference type="RefSeq" id="XP_052118247.1">
    <property type="nucleotide sequence ID" value="XM_052262287.1"/>
</dbReference>
<sequence>MGKKKLLESRCSPSYIHNMMRTISKNNSVEKLVDIDEIGFGFLRRVPNWSVKQAIMVHLAESYQVKQRTFILDIDNICLNAELIGKVFGLPSQGDPFPALDESNPSHVAIQKRFHRWTTAELRNLVYSCWCTKFQSHFCNSAQLTSKCTGSSK</sequence>
<name>A0A9C6WJN2_ARADU</name>
<reference evidence="2 3" key="2">
    <citation type="submission" date="2025-04" db="UniProtKB">
        <authorList>
            <consortium name="RefSeq"/>
        </authorList>
    </citation>
    <scope>IDENTIFICATION</scope>
    <source>
        <tissue evidence="2 3">Whole plant</tissue>
    </source>
</reference>